<organism evidence="2 4">
    <name type="scientific">Adineta ricciae</name>
    <name type="common">Rotifer</name>
    <dbReference type="NCBI Taxonomy" id="249248"/>
    <lineage>
        <taxon>Eukaryota</taxon>
        <taxon>Metazoa</taxon>
        <taxon>Spiralia</taxon>
        <taxon>Gnathifera</taxon>
        <taxon>Rotifera</taxon>
        <taxon>Eurotatoria</taxon>
        <taxon>Bdelloidea</taxon>
        <taxon>Adinetida</taxon>
        <taxon>Adinetidae</taxon>
        <taxon>Adineta</taxon>
    </lineage>
</organism>
<reference evidence="2" key="1">
    <citation type="submission" date="2021-02" db="EMBL/GenBank/DDBJ databases">
        <authorList>
            <person name="Nowell W R."/>
        </authorList>
    </citation>
    <scope>NUCLEOTIDE SEQUENCE</scope>
</reference>
<gene>
    <name evidence="3" type="ORF">EDS130_LOCUS35661</name>
    <name evidence="2" type="ORF">XAT740_LOCUS4904</name>
</gene>
<feature type="compositionally biased region" description="Low complexity" evidence="1">
    <location>
        <begin position="367"/>
        <end position="422"/>
    </location>
</feature>
<feature type="region of interest" description="Disordered" evidence="1">
    <location>
        <begin position="299"/>
        <end position="322"/>
    </location>
</feature>
<feature type="compositionally biased region" description="Basic and acidic residues" evidence="1">
    <location>
        <begin position="475"/>
        <end position="486"/>
    </location>
</feature>
<dbReference type="Proteomes" id="UP000663852">
    <property type="component" value="Unassembled WGS sequence"/>
</dbReference>
<protein>
    <recommendedName>
        <fullName evidence="5">Gag-like protein</fullName>
    </recommendedName>
</protein>
<feature type="compositionally biased region" description="Polar residues" evidence="1">
    <location>
        <begin position="465"/>
        <end position="474"/>
    </location>
</feature>
<evidence type="ECO:0008006" key="5">
    <source>
        <dbReference type="Google" id="ProtNLM"/>
    </source>
</evidence>
<feature type="compositionally biased region" description="Basic and acidic residues" evidence="1">
    <location>
        <begin position="453"/>
        <end position="463"/>
    </location>
</feature>
<name>A0A813V8H6_ADIRI</name>
<evidence type="ECO:0000313" key="2">
    <source>
        <dbReference type="EMBL" id="CAF0839750.1"/>
    </source>
</evidence>
<sequence length="486" mass="54296">MPPKAGGERSRAGKQHQSLDNGHHLLSVAPIVSTPQINRPVKSTIQPKFTIAPLILENTNLNKLQLNDIIKQQMSDIKLKDSQLSRTGTFTLYAYDVKSFNRLLNDFQAILNTNNQPAAKLFVPRSIQRIKDTEKVAFVKRVDLEIPEDRIMTALKELGLEATNVTRLTNKDGNNPTRTVKVMFADAENRNTFVHTGLQVDSMHFPAEPATQNTKPVQCYICMQYNHLAKYCKTKKQVCARCGENHRLDQCTAPTDTSKCCNCNGNHLASSVDCPKYKEQEKKAQNLVNQYTTTRQSNAWAPAIQSDTDFPPLRQSDQPQQQHVTKDFLDEIITMLSSHMEKIIEETTNRLFITLQQKVEKLEKLITSSEATTSSPTTTTDQPTTTNPTTTTDQLTTTNTTTKTKQQTATTNSTSSNDKATTVVQSSNVDASKESQTAKVRHNKQKDPATTNKQKEPAKRKLAEANNSLDASTGENKDLKISNDDD</sequence>
<evidence type="ECO:0000313" key="4">
    <source>
        <dbReference type="Proteomes" id="UP000663828"/>
    </source>
</evidence>
<dbReference type="OrthoDB" id="10044176at2759"/>
<evidence type="ECO:0000256" key="1">
    <source>
        <dbReference type="SAM" id="MobiDB-lite"/>
    </source>
</evidence>
<feature type="compositionally biased region" description="Polar residues" evidence="1">
    <location>
        <begin position="423"/>
        <end position="438"/>
    </location>
</feature>
<dbReference type="EMBL" id="CAJNOR010000206">
    <property type="protein sequence ID" value="CAF0839750.1"/>
    <property type="molecule type" value="Genomic_DNA"/>
</dbReference>
<dbReference type="EMBL" id="CAJNOJ010000317">
    <property type="protein sequence ID" value="CAF1394561.1"/>
    <property type="molecule type" value="Genomic_DNA"/>
</dbReference>
<keyword evidence="4" id="KW-1185">Reference proteome</keyword>
<dbReference type="AlphaFoldDB" id="A0A813V8H6"/>
<dbReference type="Gene3D" id="4.10.60.10">
    <property type="entry name" value="Zinc finger, CCHC-type"/>
    <property type="match status" value="1"/>
</dbReference>
<comment type="caution">
    <text evidence="2">The sequence shown here is derived from an EMBL/GenBank/DDBJ whole genome shotgun (WGS) entry which is preliminary data.</text>
</comment>
<evidence type="ECO:0000313" key="3">
    <source>
        <dbReference type="EMBL" id="CAF1394561.1"/>
    </source>
</evidence>
<accession>A0A813V8H6</accession>
<feature type="region of interest" description="Disordered" evidence="1">
    <location>
        <begin position="367"/>
        <end position="486"/>
    </location>
</feature>
<dbReference type="Proteomes" id="UP000663828">
    <property type="component" value="Unassembled WGS sequence"/>
</dbReference>
<proteinExistence type="predicted"/>